<accession>A0A415TGF4</accession>
<name>A0A415TGF4_9BACT</name>
<protein>
    <submittedName>
        <fullName evidence="2">Uncharacterized protein</fullName>
    </submittedName>
</protein>
<comment type="caution">
    <text evidence="2">The sequence shown here is derived from an EMBL/GenBank/DDBJ whole genome shotgun (WGS) entry which is preliminary data.</text>
</comment>
<keyword evidence="1" id="KW-1133">Transmembrane helix</keyword>
<evidence type="ECO:0000313" key="2">
    <source>
        <dbReference type="EMBL" id="RHN00595.1"/>
    </source>
</evidence>
<dbReference type="RefSeq" id="WP_118026994.1">
    <property type="nucleotide sequence ID" value="NZ_CAUFJF010000038.1"/>
</dbReference>
<keyword evidence="1" id="KW-0472">Membrane</keyword>
<evidence type="ECO:0000256" key="1">
    <source>
        <dbReference type="SAM" id="Phobius"/>
    </source>
</evidence>
<proteinExistence type="predicted"/>
<feature type="transmembrane region" description="Helical" evidence="1">
    <location>
        <begin position="111"/>
        <end position="131"/>
    </location>
</feature>
<organism evidence="2 3">
    <name type="scientific">Phocaeicola plebeius</name>
    <dbReference type="NCBI Taxonomy" id="310297"/>
    <lineage>
        <taxon>Bacteria</taxon>
        <taxon>Pseudomonadati</taxon>
        <taxon>Bacteroidota</taxon>
        <taxon>Bacteroidia</taxon>
        <taxon>Bacteroidales</taxon>
        <taxon>Bacteroidaceae</taxon>
        <taxon>Phocaeicola</taxon>
    </lineage>
</organism>
<dbReference type="Proteomes" id="UP000285109">
    <property type="component" value="Unassembled WGS sequence"/>
</dbReference>
<evidence type="ECO:0000313" key="3">
    <source>
        <dbReference type="Proteomes" id="UP000285109"/>
    </source>
</evidence>
<dbReference type="EMBL" id="QRQK01000001">
    <property type="protein sequence ID" value="RHN00595.1"/>
    <property type="molecule type" value="Genomic_DNA"/>
</dbReference>
<dbReference type="AlphaFoldDB" id="A0A415TGF4"/>
<sequence>MRGQLFKKRKYYFFDYLFWLGEMAQWHYKGEPRRPDGESMLMLCIMTFIYEPIFFTAAHFLYGSPVFNWFAVAMIAGFLAILHCMSHGWIYPFSRRKEVMQHYEGRRFSPFRCYFFLFSLGFLLISEMYLLPSALMRIGGSKAEVENTQVEIPQRWRDYLLLHFRVGARQEVPHEALQHLINQDGRTSRYGQPVYIMQVRATKGDMGGEFRVRLLNHATIDEIQDGSRTFVECTWVKGYTTDSIRILLTGWYEVRNARLCPVDSLEWTENMEF</sequence>
<keyword evidence="1" id="KW-0812">Transmembrane</keyword>
<feature type="transmembrane region" description="Helical" evidence="1">
    <location>
        <begin position="68"/>
        <end position="90"/>
    </location>
</feature>
<gene>
    <name evidence="2" type="ORF">DWZ34_00320</name>
</gene>
<reference evidence="2 3" key="1">
    <citation type="submission" date="2018-08" db="EMBL/GenBank/DDBJ databases">
        <title>A genome reference for cultivated species of the human gut microbiota.</title>
        <authorList>
            <person name="Zou Y."/>
            <person name="Xue W."/>
            <person name="Luo G."/>
        </authorList>
    </citation>
    <scope>NUCLEOTIDE SEQUENCE [LARGE SCALE GENOMIC DNA]</scope>
    <source>
        <strain evidence="2 3">AF31-28B-AC</strain>
    </source>
</reference>
<feature type="transmembrane region" description="Helical" evidence="1">
    <location>
        <begin position="40"/>
        <end position="62"/>
    </location>
</feature>